<gene>
    <name evidence="3" type="ORF">HMPREF0381_2694</name>
</gene>
<evidence type="ECO:0000259" key="1">
    <source>
        <dbReference type="Pfam" id="PF13173"/>
    </source>
</evidence>
<dbReference type="InterPro" id="IPR027417">
    <property type="entry name" value="P-loop_NTPase"/>
</dbReference>
<evidence type="ECO:0000259" key="2">
    <source>
        <dbReference type="Pfam" id="PF13635"/>
    </source>
</evidence>
<organism evidence="3 4">
    <name type="scientific">Lachnoanaerobaculum saburreum DSM 3986</name>
    <dbReference type="NCBI Taxonomy" id="887325"/>
    <lineage>
        <taxon>Bacteria</taxon>
        <taxon>Bacillati</taxon>
        <taxon>Bacillota</taxon>
        <taxon>Clostridia</taxon>
        <taxon>Lachnospirales</taxon>
        <taxon>Lachnospiraceae</taxon>
        <taxon>Lachnoanaerobaculum</taxon>
    </lineage>
</organism>
<dbReference type="PANTHER" id="PTHR33295">
    <property type="entry name" value="ATPASE"/>
    <property type="match status" value="1"/>
</dbReference>
<feature type="domain" description="AAA" evidence="1">
    <location>
        <begin position="29"/>
        <end position="164"/>
    </location>
</feature>
<dbReference type="HOGENOM" id="CLU_047370_0_0_9"/>
<accession>E6LRV9</accession>
<comment type="caution">
    <text evidence="3">The sequence shown here is derived from an EMBL/GenBank/DDBJ whole genome shotgun (WGS) entry which is preliminary data.</text>
</comment>
<dbReference type="Proteomes" id="UP000003434">
    <property type="component" value="Unassembled WGS sequence"/>
</dbReference>
<dbReference type="AlphaFoldDB" id="E6LRV9"/>
<dbReference type="eggNOG" id="COG1373">
    <property type="taxonomic scope" value="Bacteria"/>
</dbReference>
<evidence type="ECO:0000313" key="3">
    <source>
        <dbReference type="EMBL" id="EFU75336.1"/>
    </source>
</evidence>
<dbReference type="EMBL" id="AEPW01000106">
    <property type="protein sequence ID" value="EFU75336.1"/>
    <property type="molecule type" value="Genomic_DNA"/>
</dbReference>
<feature type="domain" description="DUF4143" evidence="2">
    <location>
        <begin position="232"/>
        <end position="395"/>
    </location>
</feature>
<dbReference type="PANTHER" id="PTHR33295:SF7">
    <property type="entry name" value="ATPASE"/>
    <property type="match status" value="1"/>
</dbReference>
<proteinExistence type="predicted"/>
<dbReference type="Pfam" id="PF13173">
    <property type="entry name" value="AAA_14"/>
    <property type="match status" value="1"/>
</dbReference>
<name>E6LRV9_9FIRM</name>
<dbReference type="InterPro" id="IPR041682">
    <property type="entry name" value="AAA_14"/>
</dbReference>
<reference evidence="3 4" key="1">
    <citation type="submission" date="2010-12" db="EMBL/GenBank/DDBJ databases">
        <authorList>
            <person name="Muzny D."/>
            <person name="Qin X."/>
            <person name="Deng J."/>
            <person name="Jiang H."/>
            <person name="Liu Y."/>
            <person name="Qu J."/>
            <person name="Song X.-Z."/>
            <person name="Zhang L."/>
            <person name="Thornton R."/>
            <person name="Coyle M."/>
            <person name="Francisco L."/>
            <person name="Jackson L."/>
            <person name="Javaid M."/>
            <person name="Korchina V."/>
            <person name="Kovar C."/>
            <person name="Mata R."/>
            <person name="Mathew T."/>
            <person name="Ngo R."/>
            <person name="Nguyen L."/>
            <person name="Nguyen N."/>
            <person name="Okwuonu G."/>
            <person name="Ongeri F."/>
            <person name="Pham C."/>
            <person name="Simmons D."/>
            <person name="Wilczek-Boney K."/>
            <person name="Hale W."/>
            <person name="Jakkamsetti A."/>
            <person name="Pham P."/>
            <person name="Ruth R."/>
            <person name="San Lucas F."/>
            <person name="Warren J."/>
            <person name="Zhang J."/>
            <person name="Zhao Z."/>
            <person name="Zhou C."/>
            <person name="Zhu D."/>
            <person name="Lee S."/>
            <person name="Bess C."/>
            <person name="Blankenburg K."/>
            <person name="Forbes L."/>
            <person name="Fu Q."/>
            <person name="Gubbala S."/>
            <person name="Hirani K."/>
            <person name="Jayaseelan J.C."/>
            <person name="Lara F."/>
            <person name="Munidasa M."/>
            <person name="Palculict T."/>
            <person name="Patil S."/>
            <person name="Pu L.-L."/>
            <person name="Saada N."/>
            <person name="Tang L."/>
            <person name="Weissenberger G."/>
            <person name="Zhu Y."/>
            <person name="Hemphill L."/>
            <person name="Shang Y."/>
            <person name="Youmans B."/>
            <person name="Ayvaz T."/>
            <person name="Ross M."/>
            <person name="Santibanez J."/>
            <person name="Aqrawi P."/>
            <person name="Gross S."/>
            <person name="Joshi V."/>
            <person name="Fowler G."/>
            <person name="Nazareth L."/>
            <person name="Reid J."/>
            <person name="Worley K."/>
            <person name="Petrosino J."/>
            <person name="Highlander S."/>
            <person name="Gibbs R."/>
        </authorList>
    </citation>
    <scope>NUCLEOTIDE SEQUENCE [LARGE SCALE GENOMIC DNA]</scope>
    <source>
        <strain evidence="3 4">DSM 3986</strain>
    </source>
</reference>
<evidence type="ECO:0000313" key="4">
    <source>
        <dbReference type="Proteomes" id="UP000003434"/>
    </source>
</evidence>
<protein>
    <recommendedName>
        <fullName evidence="5">ATPase</fullName>
    </recommendedName>
</protein>
<dbReference type="Pfam" id="PF13635">
    <property type="entry name" value="DUF4143"/>
    <property type="match status" value="1"/>
</dbReference>
<dbReference type="InterPro" id="IPR025420">
    <property type="entry name" value="DUF4143"/>
</dbReference>
<sequence length="447" mass="51934">MFLIEVFWEIDLMKRFALEKLIEWKDKQNRKPLIIRGARQVGKTWLMKEFGRTYFEKVAYVNFDNNKRLEQVFEGDINIERILLAISIETGVSIDVKNTLLIFDEVQEVPKALSSLKYFCENAPEYAIVAAGSLLGVTLHKGTSFPVGKVDFMDLYPLTFIEFLYALGEERFANVLQSDDTDMITMFKTKYIERLREYYYVGGMPEVVKTYVDSKDFKQVREIQKNLLNYYQQDFSKHAEVSLVPRLNLVWDSITMQLAKENKKYIYGQVRKGSRAKDFELALQWLLDCGLIHKVQRVGKVALPLKAYLDLDAFKVYLLDIGLLIAMTDLDAKVIIDGNRIFTEFKGALTAQYVLQQLIASEGIEPYYYSTSNSSGEIDFMIQGKTSIIPLEVKAEENLRAKSLKAFCEKYHPKYAVRTSMSDYREQEWMTNIPLYNIYKIREYAGK</sequence>
<evidence type="ECO:0008006" key="5">
    <source>
        <dbReference type="Google" id="ProtNLM"/>
    </source>
</evidence>
<dbReference type="SUPFAM" id="SSF52540">
    <property type="entry name" value="P-loop containing nucleoside triphosphate hydrolases"/>
    <property type="match status" value="1"/>
</dbReference>